<evidence type="ECO:0000313" key="6">
    <source>
        <dbReference type="EMBL" id="ORZ07548.1"/>
    </source>
</evidence>
<name>A0A1Y2GD81_9FUNG</name>
<protein>
    <submittedName>
        <fullName evidence="6">Zinc-binding domain-containing protein</fullName>
    </submittedName>
</protein>
<dbReference type="RefSeq" id="XP_021878055.1">
    <property type="nucleotide sequence ID" value="XM_022020256.1"/>
</dbReference>
<feature type="domain" description="3CxxC-type" evidence="5">
    <location>
        <begin position="1"/>
        <end position="103"/>
    </location>
</feature>
<evidence type="ECO:0000256" key="3">
    <source>
        <dbReference type="ARBA" id="ARBA00022833"/>
    </source>
</evidence>
<dbReference type="AlphaFoldDB" id="A0A1Y2GD81"/>
<reference evidence="6 7" key="1">
    <citation type="submission" date="2016-07" db="EMBL/GenBank/DDBJ databases">
        <title>Pervasive Adenine N6-methylation of Active Genes in Fungi.</title>
        <authorList>
            <consortium name="DOE Joint Genome Institute"/>
            <person name="Mondo S.J."/>
            <person name="Dannebaum R.O."/>
            <person name="Kuo R.C."/>
            <person name="Labutti K."/>
            <person name="Haridas S."/>
            <person name="Kuo A."/>
            <person name="Salamov A."/>
            <person name="Ahrendt S.R."/>
            <person name="Lipzen A."/>
            <person name="Sullivan W."/>
            <person name="Andreopoulos W.B."/>
            <person name="Clum A."/>
            <person name="Lindquist E."/>
            <person name="Daum C."/>
            <person name="Ramamoorthy G.K."/>
            <person name="Gryganskyi A."/>
            <person name="Culley D."/>
            <person name="Magnuson J.K."/>
            <person name="James T.Y."/>
            <person name="O'Malley M.A."/>
            <person name="Stajich J.E."/>
            <person name="Spatafora J.W."/>
            <person name="Visel A."/>
            <person name="Grigoriev I.V."/>
        </authorList>
    </citation>
    <scope>NUCLEOTIDE SEQUENCE [LARGE SCALE GENOMIC DNA]</scope>
    <source>
        <strain evidence="6 7">NRRL 3116</strain>
    </source>
</reference>
<dbReference type="Pfam" id="PF13695">
    <property type="entry name" value="Zn_ribbon_3CxxC"/>
    <property type="match status" value="1"/>
</dbReference>
<evidence type="ECO:0000313" key="7">
    <source>
        <dbReference type="Proteomes" id="UP000193648"/>
    </source>
</evidence>
<keyword evidence="7" id="KW-1185">Reference proteome</keyword>
<organism evidence="6 7">
    <name type="scientific">Lobosporangium transversale</name>
    <dbReference type="NCBI Taxonomy" id="64571"/>
    <lineage>
        <taxon>Eukaryota</taxon>
        <taxon>Fungi</taxon>
        <taxon>Fungi incertae sedis</taxon>
        <taxon>Mucoromycota</taxon>
        <taxon>Mortierellomycotina</taxon>
        <taxon>Mortierellomycetes</taxon>
        <taxon>Mortierellales</taxon>
        <taxon>Mortierellaceae</taxon>
        <taxon>Lobosporangium</taxon>
    </lineage>
</organism>
<dbReference type="GO" id="GO:0008270">
    <property type="term" value="F:zinc ion binding"/>
    <property type="evidence" value="ECO:0007669"/>
    <property type="project" value="UniProtKB-KW"/>
</dbReference>
<dbReference type="Proteomes" id="UP000193648">
    <property type="component" value="Unassembled WGS sequence"/>
</dbReference>
<feature type="compositionally biased region" description="Basic residues" evidence="4">
    <location>
        <begin position="87"/>
        <end position="99"/>
    </location>
</feature>
<sequence>NVKGRFVCGTERCGNREWESSVIATNLRFSKVGNSYKATLHAQQCNRCEKYAEPIVEVETYVERVVYMLDLWMGVREREKPSETNRRARRPHDRSRCHGCKVGEC</sequence>
<keyword evidence="3" id="KW-0862">Zinc</keyword>
<evidence type="ECO:0000259" key="5">
    <source>
        <dbReference type="SMART" id="SM01328"/>
    </source>
</evidence>
<feature type="non-terminal residue" evidence="6">
    <location>
        <position position="1"/>
    </location>
</feature>
<proteinExistence type="predicted"/>
<evidence type="ECO:0000256" key="4">
    <source>
        <dbReference type="SAM" id="MobiDB-lite"/>
    </source>
</evidence>
<accession>A0A1Y2GD81</accession>
<feature type="region of interest" description="Disordered" evidence="4">
    <location>
        <begin position="78"/>
        <end position="105"/>
    </location>
</feature>
<dbReference type="OrthoDB" id="8121437at2759"/>
<keyword evidence="1" id="KW-0479">Metal-binding</keyword>
<evidence type="ECO:0000256" key="1">
    <source>
        <dbReference type="ARBA" id="ARBA00022723"/>
    </source>
</evidence>
<keyword evidence="2" id="KW-0863">Zinc-finger</keyword>
<dbReference type="SMART" id="SM01328">
    <property type="entry name" value="zf-3CxxC"/>
    <property type="match status" value="1"/>
</dbReference>
<gene>
    <name evidence="6" type="ORF">BCR41DRAFT_283549</name>
</gene>
<dbReference type="STRING" id="64571.A0A1Y2GD81"/>
<comment type="caution">
    <text evidence="6">The sequence shown here is derived from an EMBL/GenBank/DDBJ whole genome shotgun (WGS) entry which is preliminary data.</text>
</comment>
<dbReference type="InParanoid" id="A0A1Y2GD81"/>
<dbReference type="EMBL" id="MCFF01000041">
    <property type="protein sequence ID" value="ORZ07548.1"/>
    <property type="molecule type" value="Genomic_DNA"/>
</dbReference>
<feature type="non-terminal residue" evidence="6">
    <location>
        <position position="105"/>
    </location>
</feature>
<dbReference type="InterPro" id="IPR027377">
    <property type="entry name" value="ZAR1/RTP1-5-like_Znf-3CxxC"/>
</dbReference>
<evidence type="ECO:0000256" key="2">
    <source>
        <dbReference type="ARBA" id="ARBA00022771"/>
    </source>
</evidence>
<dbReference type="GeneID" id="33562100"/>